<dbReference type="EMBL" id="KZ084120">
    <property type="protein sequence ID" value="OSD00200.1"/>
    <property type="molecule type" value="Genomic_DNA"/>
</dbReference>
<dbReference type="InterPro" id="IPR052742">
    <property type="entry name" value="Mito_N-acetyltransferase"/>
</dbReference>
<evidence type="ECO:0000259" key="1">
    <source>
        <dbReference type="PROSITE" id="PS51186"/>
    </source>
</evidence>
<evidence type="ECO:0000313" key="2">
    <source>
        <dbReference type="EMBL" id="OSD00200.1"/>
    </source>
</evidence>
<proteinExistence type="predicted"/>
<dbReference type="Pfam" id="PF00583">
    <property type="entry name" value="Acetyltransf_1"/>
    <property type="match status" value="1"/>
</dbReference>
<dbReference type="OrthoDB" id="10264707at2759"/>
<gene>
    <name evidence="2" type="ORF">PYCCODRAFT_1371683</name>
</gene>
<dbReference type="PANTHER" id="PTHR43138:SF1">
    <property type="entry name" value="N-ACETYLTRANSFERASE ACA1"/>
    <property type="match status" value="1"/>
</dbReference>
<dbReference type="Gene3D" id="3.40.630.30">
    <property type="match status" value="1"/>
</dbReference>
<dbReference type="GO" id="GO:0005634">
    <property type="term" value="C:nucleus"/>
    <property type="evidence" value="ECO:0007669"/>
    <property type="project" value="TreeGrafter"/>
</dbReference>
<feature type="domain" description="N-acetyltransferase" evidence="1">
    <location>
        <begin position="69"/>
        <end position="240"/>
    </location>
</feature>
<accession>A0A1Y2IGA1</accession>
<dbReference type="Proteomes" id="UP000193067">
    <property type="component" value="Unassembled WGS sequence"/>
</dbReference>
<dbReference type="InterPro" id="IPR000182">
    <property type="entry name" value="GNAT_dom"/>
</dbReference>
<dbReference type="STRING" id="1353009.A0A1Y2IGA1"/>
<sequence length="244" mass="26847">MSAYGAINPRSSSLLPSTTWQLVSKRRDTPKYLTLHHITLDRAEQFPGLVDYLHGVFADELAAGRTYPQEILPGQPYTRAQFDAYYFAADVLVAVLGLPAPEGAADPLNAPDGTQIPIGFAEAVAGRTWEDCIAGCYYVKPNYPGRSSHICNAGFLVPSVQRGRGIGTVLARSYLHYGPRLGYEASVFNLVYVNNVASVKLWEALDFTKAGRIPRAGRLRTADGTGEEYVDAWVFYRRFDPVPV</sequence>
<dbReference type="PROSITE" id="PS51186">
    <property type="entry name" value="GNAT"/>
    <property type="match status" value="1"/>
</dbReference>
<reference evidence="2 3" key="1">
    <citation type="journal article" date="2015" name="Biotechnol. Biofuels">
        <title>Enhanced degradation of softwood versus hardwood by the white-rot fungus Pycnoporus coccineus.</title>
        <authorList>
            <person name="Couturier M."/>
            <person name="Navarro D."/>
            <person name="Chevret D."/>
            <person name="Henrissat B."/>
            <person name="Piumi F."/>
            <person name="Ruiz-Duenas F.J."/>
            <person name="Martinez A.T."/>
            <person name="Grigoriev I.V."/>
            <person name="Riley R."/>
            <person name="Lipzen A."/>
            <person name="Berrin J.G."/>
            <person name="Master E.R."/>
            <person name="Rosso M.N."/>
        </authorList>
    </citation>
    <scope>NUCLEOTIDE SEQUENCE [LARGE SCALE GENOMIC DNA]</scope>
    <source>
        <strain evidence="2 3">BRFM310</strain>
    </source>
</reference>
<organism evidence="2 3">
    <name type="scientific">Trametes coccinea (strain BRFM310)</name>
    <name type="common">Pycnoporus coccineus</name>
    <dbReference type="NCBI Taxonomy" id="1353009"/>
    <lineage>
        <taxon>Eukaryota</taxon>
        <taxon>Fungi</taxon>
        <taxon>Dikarya</taxon>
        <taxon>Basidiomycota</taxon>
        <taxon>Agaricomycotina</taxon>
        <taxon>Agaricomycetes</taxon>
        <taxon>Polyporales</taxon>
        <taxon>Polyporaceae</taxon>
        <taxon>Trametes</taxon>
    </lineage>
</organism>
<dbReference type="InterPro" id="IPR016181">
    <property type="entry name" value="Acyl_CoA_acyltransferase"/>
</dbReference>
<protein>
    <recommendedName>
        <fullName evidence="1">N-acetyltransferase domain-containing protein</fullName>
    </recommendedName>
</protein>
<dbReference type="AlphaFoldDB" id="A0A1Y2IGA1"/>
<evidence type="ECO:0000313" key="3">
    <source>
        <dbReference type="Proteomes" id="UP000193067"/>
    </source>
</evidence>
<dbReference type="GO" id="GO:0016747">
    <property type="term" value="F:acyltransferase activity, transferring groups other than amino-acyl groups"/>
    <property type="evidence" value="ECO:0007669"/>
    <property type="project" value="InterPro"/>
</dbReference>
<dbReference type="PANTHER" id="PTHR43138">
    <property type="entry name" value="ACETYLTRANSFERASE, GNAT FAMILY"/>
    <property type="match status" value="1"/>
</dbReference>
<name>A0A1Y2IGA1_TRAC3</name>
<keyword evidence="3" id="KW-1185">Reference proteome</keyword>
<dbReference type="SUPFAM" id="SSF55729">
    <property type="entry name" value="Acyl-CoA N-acyltransferases (Nat)"/>
    <property type="match status" value="1"/>
</dbReference>